<evidence type="ECO:0000313" key="3">
    <source>
        <dbReference type="Proteomes" id="UP000319486"/>
    </source>
</evidence>
<dbReference type="AlphaFoldDB" id="A0A502C357"/>
<feature type="domain" description="VOC" evidence="1">
    <location>
        <begin position="6"/>
        <end position="120"/>
    </location>
</feature>
<organism evidence="2 3">
    <name type="scientific">Rhodanobacter glycinis</name>
    <dbReference type="NCBI Taxonomy" id="582702"/>
    <lineage>
        <taxon>Bacteria</taxon>
        <taxon>Pseudomonadati</taxon>
        <taxon>Pseudomonadota</taxon>
        <taxon>Gammaproteobacteria</taxon>
        <taxon>Lysobacterales</taxon>
        <taxon>Rhodanobacteraceae</taxon>
        <taxon>Rhodanobacter</taxon>
    </lineage>
</organism>
<dbReference type="PANTHER" id="PTHR33993">
    <property type="entry name" value="GLYOXALASE-RELATED"/>
    <property type="match status" value="1"/>
</dbReference>
<dbReference type="Proteomes" id="UP000319486">
    <property type="component" value="Unassembled WGS sequence"/>
</dbReference>
<dbReference type="Pfam" id="PF18029">
    <property type="entry name" value="Glyoxalase_6"/>
    <property type="match status" value="1"/>
</dbReference>
<dbReference type="InterPro" id="IPR052164">
    <property type="entry name" value="Anthracycline_SecMetBiosynth"/>
</dbReference>
<sequence length="122" mass="13618">MAKVTGLGGIFFRSRDPAALSAWYAKHLGLAVDDWGGVRFNEDEERAGYTLWSPFTADTTYFGPGPQPYMVNFRVDDLDALLVQLRAAGIEVDERVDISEFGRFGWATDPEGTRIELWQPSA</sequence>
<evidence type="ECO:0000259" key="1">
    <source>
        <dbReference type="PROSITE" id="PS51819"/>
    </source>
</evidence>
<evidence type="ECO:0000313" key="2">
    <source>
        <dbReference type="EMBL" id="TPG07268.1"/>
    </source>
</evidence>
<dbReference type="EMBL" id="RCZO01000007">
    <property type="protein sequence ID" value="TPG07268.1"/>
    <property type="molecule type" value="Genomic_DNA"/>
</dbReference>
<dbReference type="InterPro" id="IPR029068">
    <property type="entry name" value="Glyas_Bleomycin-R_OHBP_Dase"/>
</dbReference>
<gene>
    <name evidence="2" type="ORF">EAH88_12500</name>
</gene>
<dbReference type="InterPro" id="IPR037523">
    <property type="entry name" value="VOC_core"/>
</dbReference>
<protein>
    <submittedName>
        <fullName evidence="2">VOC family protein</fullName>
    </submittedName>
</protein>
<dbReference type="SUPFAM" id="SSF54593">
    <property type="entry name" value="Glyoxalase/Bleomycin resistance protein/Dihydroxybiphenyl dioxygenase"/>
    <property type="match status" value="1"/>
</dbReference>
<dbReference type="PROSITE" id="PS51819">
    <property type="entry name" value="VOC"/>
    <property type="match status" value="1"/>
</dbReference>
<dbReference type="InterPro" id="IPR041581">
    <property type="entry name" value="Glyoxalase_6"/>
</dbReference>
<comment type="caution">
    <text evidence="2">The sequence shown here is derived from an EMBL/GenBank/DDBJ whole genome shotgun (WGS) entry which is preliminary data.</text>
</comment>
<name>A0A502C357_9GAMM</name>
<dbReference type="Gene3D" id="3.10.180.10">
    <property type="entry name" value="2,3-Dihydroxybiphenyl 1,2-Dioxygenase, domain 1"/>
    <property type="match status" value="1"/>
</dbReference>
<proteinExistence type="predicted"/>
<accession>A0A502C357</accession>
<dbReference type="PANTHER" id="PTHR33993:SF5">
    <property type="entry name" value="GLYOXALASE"/>
    <property type="match status" value="1"/>
</dbReference>
<keyword evidence="3" id="KW-1185">Reference proteome</keyword>
<reference evidence="2 3" key="1">
    <citation type="journal article" date="2019" name="Environ. Microbiol.">
        <title>Species interactions and distinct microbial communities in high Arctic permafrost affected cryosols are associated with the CH4 and CO2 gas fluxes.</title>
        <authorList>
            <person name="Altshuler I."/>
            <person name="Hamel J."/>
            <person name="Turney S."/>
            <person name="Magnuson E."/>
            <person name="Levesque R."/>
            <person name="Greer C."/>
            <person name="Whyte L.G."/>
        </authorList>
    </citation>
    <scope>NUCLEOTIDE SEQUENCE [LARGE SCALE GENOMIC DNA]</scope>
    <source>
        <strain evidence="2 3">S13Y</strain>
    </source>
</reference>
<dbReference type="RefSeq" id="WP_140653183.1">
    <property type="nucleotide sequence ID" value="NZ_RCZO01000007.1"/>
</dbReference>